<gene>
    <name evidence="2" type="ORF">DFR56_114140</name>
</gene>
<comment type="caution">
    <text evidence="2">The sequence shown here is derived from an EMBL/GenBank/DDBJ whole genome shotgun (WGS) entry which is preliminary data.</text>
</comment>
<accession>A0A2V3VV12</accession>
<feature type="region of interest" description="Disordered" evidence="1">
    <location>
        <begin position="185"/>
        <end position="214"/>
    </location>
</feature>
<name>A0A2V3VV12_9BACI</name>
<sequence length="306" mass="35380">MKKNFLLLIVFSLIFSTLVFTPKVEASLEGNQLLTNEQFNSLLSDGMPEEVINDFIEVGYSYEEIADLEYIESEDKFYKIIEAYQDEEEVVTQKSINTAQKNDMEEEGIVEEISYEEFIRSENSMSLNAVAENKTSYKRMTTRLFKVKKKKNVYKVTNKVYWSKAPKHRKTDIIAIGINSNTSPVPNSQWGKQSWTTMSGSESGSRTFNHKSNNWKKNKSYGLSFKMRSNRKLKAPWTRHTIYMEYNIKPNVSNVKLIDAYGHYAHQQNYKQITPSFSVKTGSISIAVSQQSKFTHHPSTHVQIKK</sequence>
<dbReference type="Proteomes" id="UP000247978">
    <property type="component" value="Unassembled WGS sequence"/>
</dbReference>
<protein>
    <submittedName>
        <fullName evidence="2">Uncharacterized protein</fullName>
    </submittedName>
</protein>
<reference evidence="2 3" key="1">
    <citation type="submission" date="2018-05" db="EMBL/GenBank/DDBJ databases">
        <title>Genomic Encyclopedia of Type Strains, Phase IV (KMG-IV): sequencing the most valuable type-strain genomes for metagenomic binning, comparative biology and taxonomic classification.</title>
        <authorList>
            <person name="Goeker M."/>
        </authorList>
    </citation>
    <scope>NUCLEOTIDE SEQUENCE [LARGE SCALE GENOMIC DNA]</scope>
    <source>
        <strain evidence="2 3">DSM 28556</strain>
    </source>
</reference>
<dbReference type="EMBL" id="QJJQ01000014">
    <property type="protein sequence ID" value="PXW83855.1"/>
    <property type="molecule type" value="Genomic_DNA"/>
</dbReference>
<dbReference type="OrthoDB" id="2974088at2"/>
<evidence type="ECO:0000313" key="2">
    <source>
        <dbReference type="EMBL" id="PXW83855.1"/>
    </source>
</evidence>
<evidence type="ECO:0000256" key="1">
    <source>
        <dbReference type="SAM" id="MobiDB-lite"/>
    </source>
</evidence>
<dbReference type="RefSeq" id="WP_110396713.1">
    <property type="nucleotide sequence ID" value="NZ_JBHUHB010000001.1"/>
</dbReference>
<evidence type="ECO:0000313" key="3">
    <source>
        <dbReference type="Proteomes" id="UP000247978"/>
    </source>
</evidence>
<organism evidence="2 3">
    <name type="scientific">Pseudogracilibacillus auburnensis</name>
    <dbReference type="NCBI Taxonomy" id="1494959"/>
    <lineage>
        <taxon>Bacteria</taxon>
        <taxon>Bacillati</taxon>
        <taxon>Bacillota</taxon>
        <taxon>Bacilli</taxon>
        <taxon>Bacillales</taxon>
        <taxon>Bacillaceae</taxon>
        <taxon>Pseudogracilibacillus</taxon>
    </lineage>
</organism>
<proteinExistence type="predicted"/>
<dbReference type="AlphaFoldDB" id="A0A2V3VV12"/>
<feature type="compositionally biased region" description="Polar residues" evidence="1">
    <location>
        <begin position="185"/>
        <end position="207"/>
    </location>
</feature>
<keyword evidence="3" id="KW-1185">Reference proteome</keyword>